<dbReference type="EMBL" id="NMUH01003151">
    <property type="protein sequence ID" value="MQM04081.1"/>
    <property type="molecule type" value="Genomic_DNA"/>
</dbReference>
<dbReference type="AlphaFoldDB" id="A0A843WEL4"/>
<reference evidence="2" key="1">
    <citation type="submission" date="2017-07" db="EMBL/GenBank/DDBJ databases">
        <title>Taro Niue Genome Assembly and Annotation.</title>
        <authorList>
            <person name="Atibalentja N."/>
            <person name="Keating K."/>
            <person name="Fields C.J."/>
        </authorList>
    </citation>
    <scope>NUCLEOTIDE SEQUENCE</scope>
    <source>
        <strain evidence="2">Niue_2</strain>
        <tissue evidence="2">Leaf</tissue>
    </source>
</reference>
<keyword evidence="1" id="KW-0472">Membrane</keyword>
<protein>
    <submittedName>
        <fullName evidence="2">Uncharacterized protein</fullName>
    </submittedName>
</protein>
<comment type="caution">
    <text evidence="2">The sequence shown here is derived from an EMBL/GenBank/DDBJ whole genome shotgun (WGS) entry which is preliminary data.</text>
</comment>
<evidence type="ECO:0000313" key="2">
    <source>
        <dbReference type="EMBL" id="MQM04081.1"/>
    </source>
</evidence>
<feature type="transmembrane region" description="Helical" evidence="1">
    <location>
        <begin position="48"/>
        <end position="70"/>
    </location>
</feature>
<organism evidence="2 3">
    <name type="scientific">Colocasia esculenta</name>
    <name type="common">Wild taro</name>
    <name type="synonym">Arum esculentum</name>
    <dbReference type="NCBI Taxonomy" id="4460"/>
    <lineage>
        <taxon>Eukaryota</taxon>
        <taxon>Viridiplantae</taxon>
        <taxon>Streptophyta</taxon>
        <taxon>Embryophyta</taxon>
        <taxon>Tracheophyta</taxon>
        <taxon>Spermatophyta</taxon>
        <taxon>Magnoliopsida</taxon>
        <taxon>Liliopsida</taxon>
        <taxon>Araceae</taxon>
        <taxon>Aroideae</taxon>
        <taxon>Colocasieae</taxon>
        <taxon>Colocasia</taxon>
    </lineage>
</organism>
<gene>
    <name evidence="2" type="ORF">Taro_036870</name>
</gene>
<keyword evidence="1" id="KW-1133">Transmembrane helix</keyword>
<accession>A0A843WEL4</accession>
<name>A0A843WEL4_COLES</name>
<keyword evidence="1" id="KW-0812">Transmembrane</keyword>
<proteinExistence type="predicted"/>
<evidence type="ECO:0000313" key="3">
    <source>
        <dbReference type="Proteomes" id="UP000652761"/>
    </source>
</evidence>
<sequence>MCATCSAQGSGCWEGDAQVRRDLIATPRCVAESGRSRGNTGRSLHSAFFAKVVLVSSTLALCGALGNAWFSRLAHRQLEWPIEETRVVEEMTLRS</sequence>
<dbReference type="Proteomes" id="UP000652761">
    <property type="component" value="Unassembled WGS sequence"/>
</dbReference>
<keyword evidence="3" id="KW-1185">Reference proteome</keyword>
<evidence type="ECO:0000256" key="1">
    <source>
        <dbReference type="SAM" id="Phobius"/>
    </source>
</evidence>